<dbReference type="EMBL" id="VFRA01000001">
    <property type="protein sequence ID" value="TQO21137.1"/>
    <property type="molecule type" value="Genomic_DNA"/>
</dbReference>
<dbReference type="InterPro" id="IPR015943">
    <property type="entry name" value="WD40/YVTN_repeat-like_dom_sf"/>
</dbReference>
<comment type="similarity">
    <text evidence="1">Belongs to the cycloisomerase 2 family.</text>
</comment>
<dbReference type="Pfam" id="PF10282">
    <property type="entry name" value="Lactonase"/>
    <property type="match status" value="1"/>
</dbReference>
<reference evidence="3 4" key="1">
    <citation type="submission" date="2019-06" db="EMBL/GenBank/DDBJ databases">
        <title>Sequencing the genomes of 1000 actinobacteria strains.</title>
        <authorList>
            <person name="Klenk H.-P."/>
        </authorList>
    </citation>
    <scope>NUCLEOTIDE SEQUENCE [LARGE SCALE GENOMIC DNA]</scope>
    <source>
        <strain evidence="3 4">DSM 21947</strain>
    </source>
</reference>
<dbReference type="Gene3D" id="2.130.10.10">
    <property type="entry name" value="YVTN repeat-like/Quinoprotein amine dehydrogenase"/>
    <property type="match status" value="1"/>
</dbReference>
<dbReference type="Proteomes" id="UP000316560">
    <property type="component" value="Unassembled WGS sequence"/>
</dbReference>
<protein>
    <submittedName>
        <fullName evidence="3">6-phosphogluconolactonase</fullName>
    </submittedName>
</protein>
<dbReference type="InterPro" id="IPR050282">
    <property type="entry name" value="Cycloisomerase_2"/>
</dbReference>
<name>A0A8H2KAG6_9MICO</name>
<dbReference type="GO" id="GO:0017057">
    <property type="term" value="F:6-phosphogluconolactonase activity"/>
    <property type="evidence" value="ECO:0007669"/>
    <property type="project" value="TreeGrafter"/>
</dbReference>
<keyword evidence="4" id="KW-1185">Reference proteome</keyword>
<sequence length="270" mass="29309">MVRSGGVVAFDRVGETLTNRRTASSGGEYPCHLTVHGSVVVAANYRTGSIGIIERSEGSGASAVLQHRGSVQTTGGGPRPEQEGPHAHSSLFVDDHTLVTLDLGADRIRIFDYRNFALTPVDEVVLPAGFGPRDIVARPNNVFFVLGELGLGVIVYEWRDREFHQLCAISLPEARDGDHASAIAISPDSRHAYLGVRGSNLIAVLTIAEDGRSVAPLTAVSCEGDWPRHLVQHENVLHVSNQFSNTVASFRRHTLCESPMVFDVRDRLLK</sequence>
<proteinExistence type="inferred from homology"/>
<dbReference type="InterPro" id="IPR019405">
    <property type="entry name" value="Lactonase_7-beta_prop"/>
</dbReference>
<dbReference type="PANTHER" id="PTHR30344:SF1">
    <property type="entry name" value="6-PHOSPHOGLUCONOLACTONASE"/>
    <property type="match status" value="1"/>
</dbReference>
<dbReference type="PANTHER" id="PTHR30344">
    <property type="entry name" value="6-PHOSPHOGLUCONOLACTONASE-RELATED"/>
    <property type="match status" value="1"/>
</dbReference>
<evidence type="ECO:0000256" key="1">
    <source>
        <dbReference type="ARBA" id="ARBA00005564"/>
    </source>
</evidence>
<feature type="region of interest" description="Disordered" evidence="2">
    <location>
        <begin position="63"/>
        <end position="89"/>
    </location>
</feature>
<dbReference type="RefSeq" id="WP_215730452.1">
    <property type="nucleotide sequence ID" value="NZ_VFRA01000001.1"/>
</dbReference>
<dbReference type="GO" id="GO:0005829">
    <property type="term" value="C:cytosol"/>
    <property type="evidence" value="ECO:0007669"/>
    <property type="project" value="TreeGrafter"/>
</dbReference>
<dbReference type="SUPFAM" id="SSF51004">
    <property type="entry name" value="C-terminal (heme d1) domain of cytochrome cd1-nitrite reductase"/>
    <property type="match status" value="1"/>
</dbReference>
<evidence type="ECO:0000313" key="4">
    <source>
        <dbReference type="Proteomes" id="UP000316560"/>
    </source>
</evidence>
<evidence type="ECO:0000256" key="2">
    <source>
        <dbReference type="SAM" id="MobiDB-lite"/>
    </source>
</evidence>
<accession>A0A8H2KAG6</accession>
<organism evidence="3 4">
    <name type="scientific">Rhodoglobus vestalii</name>
    <dbReference type="NCBI Taxonomy" id="193384"/>
    <lineage>
        <taxon>Bacteria</taxon>
        <taxon>Bacillati</taxon>
        <taxon>Actinomycetota</taxon>
        <taxon>Actinomycetes</taxon>
        <taxon>Micrococcales</taxon>
        <taxon>Microbacteriaceae</taxon>
        <taxon>Rhodoglobus</taxon>
    </lineage>
</organism>
<gene>
    <name evidence="3" type="ORF">FB472_2807</name>
</gene>
<evidence type="ECO:0000313" key="3">
    <source>
        <dbReference type="EMBL" id="TQO21137.1"/>
    </source>
</evidence>
<dbReference type="InterPro" id="IPR011048">
    <property type="entry name" value="Haem_d1_sf"/>
</dbReference>
<comment type="caution">
    <text evidence="3">The sequence shown here is derived from an EMBL/GenBank/DDBJ whole genome shotgun (WGS) entry which is preliminary data.</text>
</comment>
<dbReference type="AlphaFoldDB" id="A0A8H2KAG6"/>